<dbReference type="GO" id="GO:0008270">
    <property type="term" value="F:zinc ion binding"/>
    <property type="evidence" value="ECO:0007669"/>
    <property type="project" value="UniProtKB-KW"/>
</dbReference>
<keyword evidence="4 12" id="KW-0863">Zinc-finger</keyword>
<evidence type="ECO:0000256" key="5">
    <source>
        <dbReference type="ARBA" id="ARBA00022833"/>
    </source>
</evidence>
<dbReference type="Proteomes" id="UP000504618">
    <property type="component" value="Unplaced"/>
</dbReference>
<keyword evidence="3" id="KW-0479">Metal-binding</keyword>
<feature type="domain" description="THAP-type" evidence="14">
    <location>
        <begin position="1"/>
        <end position="89"/>
    </location>
</feature>
<comment type="subcellular location">
    <subcellularLocation>
        <location evidence="1">Nucleus</location>
        <location evidence="1">Nucleoplasm</location>
    </subcellularLocation>
</comment>
<dbReference type="SMART" id="SM00980">
    <property type="entry name" value="THAP"/>
    <property type="match status" value="1"/>
</dbReference>
<dbReference type="SUPFAM" id="SSF57716">
    <property type="entry name" value="Glucocorticoid receptor-like (DNA-binding domain)"/>
    <property type="match status" value="1"/>
</dbReference>
<comment type="similarity">
    <text evidence="2">Belongs to the THAP1 family.</text>
</comment>
<dbReference type="GO" id="GO:0005654">
    <property type="term" value="C:nucleoplasm"/>
    <property type="evidence" value="ECO:0007669"/>
    <property type="project" value="UniProtKB-SubCell"/>
</dbReference>
<evidence type="ECO:0000313" key="15">
    <source>
        <dbReference type="Proteomes" id="UP000504618"/>
    </source>
</evidence>
<evidence type="ECO:0000256" key="8">
    <source>
        <dbReference type="ARBA" id="ARBA00023125"/>
    </source>
</evidence>
<dbReference type="OrthoDB" id="7540842at2759"/>
<sequence length="241" mass="27998">MSAKKTKTCSITGCPGNLQLEGRHVFRFPKEHDRWLQWVQASGRLDLKEKGLEYSYRNCRLCSLHFEEKWFRINKRRILLHPDAIPTRFREDLASCFKTIEIEMDAEAEKDTITEDIQEQANSVIEKEKGNNIEEEIEMDTDNIEEEITMDVEIMKPSTSSIPVKTMISKATMTSKKKDSPTKKRLCKTIEKMRLKNKDLQQKLRCLRKKVEKSITTKESPYGEDKICHIIGGTVGKQNKS</sequence>
<evidence type="ECO:0000256" key="3">
    <source>
        <dbReference type="ARBA" id="ARBA00022723"/>
    </source>
</evidence>
<evidence type="ECO:0000256" key="13">
    <source>
        <dbReference type="SAM" id="Coils"/>
    </source>
</evidence>
<accession>A0A6J1RG99</accession>
<keyword evidence="7 13" id="KW-0175">Coiled coil</keyword>
<evidence type="ECO:0000259" key="14">
    <source>
        <dbReference type="PROSITE" id="PS50950"/>
    </source>
</evidence>
<dbReference type="GO" id="GO:0043565">
    <property type="term" value="F:sequence-specific DNA binding"/>
    <property type="evidence" value="ECO:0007669"/>
    <property type="project" value="InterPro"/>
</dbReference>
<name>A0A6J1RG99_9HYME</name>
<dbReference type="RefSeq" id="XP_024894004.1">
    <property type="nucleotide sequence ID" value="XM_025038236.1"/>
</dbReference>
<keyword evidence="15" id="KW-1185">Reference proteome</keyword>
<dbReference type="GeneID" id="112468864"/>
<evidence type="ECO:0000256" key="6">
    <source>
        <dbReference type="ARBA" id="ARBA00023015"/>
    </source>
</evidence>
<dbReference type="PROSITE" id="PS50950">
    <property type="entry name" value="ZF_THAP"/>
    <property type="match status" value="1"/>
</dbReference>
<evidence type="ECO:0000256" key="9">
    <source>
        <dbReference type="ARBA" id="ARBA00023163"/>
    </source>
</evidence>
<keyword evidence="10" id="KW-0539">Nucleus</keyword>
<dbReference type="InterPro" id="IPR006612">
    <property type="entry name" value="THAP_Znf"/>
</dbReference>
<keyword evidence="11" id="KW-0131">Cell cycle</keyword>
<evidence type="ECO:0000256" key="4">
    <source>
        <dbReference type="ARBA" id="ARBA00022771"/>
    </source>
</evidence>
<evidence type="ECO:0000256" key="1">
    <source>
        <dbReference type="ARBA" id="ARBA00004642"/>
    </source>
</evidence>
<dbReference type="PANTHER" id="PTHR46600:SF1">
    <property type="entry name" value="THAP DOMAIN-CONTAINING PROTEIN 1"/>
    <property type="match status" value="1"/>
</dbReference>
<keyword evidence="5" id="KW-0862">Zinc</keyword>
<dbReference type="AlphaFoldDB" id="A0A6J1RG99"/>
<gene>
    <name evidence="16" type="primary">LOC112468864</name>
</gene>
<keyword evidence="6" id="KW-0805">Transcription regulation</keyword>
<evidence type="ECO:0000313" key="16">
    <source>
        <dbReference type="RefSeq" id="XP_024894004.1"/>
    </source>
</evidence>
<evidence type="ECO:0000256" key="12">
    <source>
        <dbReference type="PROSITE-ProRule" id="PRU00309"/>
    </source>
</evidence>
<organism evidence="15 16">
    <name type="scientific">Temnothorax curvispinosus</name>
    <dbReference type="NCBI Taxonomy" id="300111"/>
    <lineage>
        <taxon>Eukaryota</taxon>
        <taxon>Metazoa</taxon>
        <taxon>Ecdysozoa</taxon>
        <taxon>Arthropoda</taxon>
        <taxon>Hexapoda</taxon>
        <taxon>Insecta</taxon>
        <taxon>Pterygota</taxon>
        <taxon>Neoptera</taxon>
        <taxon>Endopterygota</taxon>
        <taxon>Hymenoptera</taxon>
        <taxon>Apocrita</taxon>
        <taxon>Aculeata</taxon>
        <taxon>Formicoidea</taxon>
        <taxon>Formicidae</taxon>
        <taxon>Myrmicinae</taxon>
        <taxon>Temnothorax</taxon>
    </lineage>
</organism>
<dbReference type="SMART" id="SM00692">
    <property type="entry name" value="DM3"/>
    <property type="match status" value="1"/>
</dbReference>
<feature type="coiled-coil region" evidence="13">
    <location>
        <begin position="183"/>
        <end position="217"/>
    </location>
</feature>
<keyword evidence="8 12" id="KW-0238">DNA-binding</keyword>
<keyword evidence="9" id="KW-0804">Transcription</keyword>
<evidence type="ECO:0000256" key="11">
    <source>
        <dbReference type="ARBA" id="ARBA00023306"/>
    </source>
</evidence>
<dbReference type="InterPro" id="IPR026516">
    <property type="entry name" value="THAP1/10"/>
</dbReference>
<protein>
    <submittedName>
        <fullName evidence="16">52 kDa repressor of the inhibitor of the protein kinase-like</fullName>
    </submittedName>
</protein>
<evidence type="ECO:0000256" key="7">
    <source>
        <dbReference type="ARBA" id="ARBA00023054"/>
    </source>
</evidence>
<evidence type="ECO:0000256" key="10">
    <source>
        <dbReference type="ARBA" id="ARBA00023242"/>
    </source>
</evidence>
<reference evidence="16" key="1">
    <citation type="submission" date="2025-08" db="UniProtKB">
        <authorList>
            <consortium name="RefSeq"/>
        </authorList>
    </citation>
    <scope>IDENTIFICATION</scope>
    <source>
        <tissue evidence="16">Whole body</tissue>
    </source>
</reference>
<dbReference type="PANTHER" id="PTHR46600">
    <property type="entry name" value="THAP DOMAIN-CONTAINING"/>
    <property type="match status" value="1"/>
</dbReference>
<evidence type="ECO:0000256" key="2">
    <source>
        <dbReference type="ARBA" id="ARBA00006177"/>
    </source>
</evidence>
<proteinExistence type="inferred from homology"/>
<dbReference type="Pfam" id="PF05485">
    <property type="entry name" value="THAP"/>
    <property type="match status" value="1"/>
</dbReference>